<name>A0ABT7VP36_9LACO</name>
<sequence length="476" mass="54206">MKPFINACTGILVGKKASVDGSTMVARDEDWYNGINPITYRVFPAKNYDGEHYVSDYNGFECDLHGQGCRFTSCAVGVKGYGRWDQQGINEYNVSMTGCQTETTNERVLAYDPLVPNGLDEECMVYLVLPFIKNAREGVKKLGTMIEKYGTGESNGMAFADKDEVWYMEMEGGHQWVAMRIPDDCYAIAPNIACIEEVDFDDPDNFMYAPGIRDFVVKYHLNPDPGHFNYRDIFGTHDEGDAYYNFPRAWYGQKMFTPSVKQDPTSSHIPFCQRPDHLMSVQDVQNFLSSHYQETKYDPMGTYSSGDERERKLFRPLALDRNQNSSVLQIRNDVPAKYAAIQWVNLGFHAFSPYVPFFANANDTPDNYKVAGKNYSPDSAYWMYKLMQVITEPRYHQFINKINTYRGQVLSYGLGQIAATDAKAASYDGNELTNFLTSSNIETANHITDMSKKIIHELINDSLQNSLFQYEKGDNL</sequence>
<dbReference type="EMBL" id="JAUDEO010000022">
    <property type="protein sequence ID" value="MDM8333906.1"/>
    <property type="molecule type" value="Genomic_DNA"/>
</dbReference>
<dbReference type="EC" id="3.4.-.-" evidence="6"/>
<dbReference type="RefSeq" id="WP_289560052.1">
    <property type="nucleotide sequence ID" value="NZ_JAUDEO010000022.1"/>
</dbReference>
<organism evidence="7 8">
    <name type="scientific">Limosilactobacillus panis</name>
    <dbReference type="NCBI Taxonomy" id="47493"/>
    <lineage>
        <taxon>Bacteria</taxon>
        <taxon>Bacillati</taxon>
        <taxon>Bacillota</taxon>
        <taxon>Bacilli</taxon>
        <taxon>Lactobacillales</taxon>
        <taxon>Lactobacillaceae</taxon>
        <taxon>Limosilactobacillus</taxon>
    </lineage>
</organism>
<comment type="catalytic activity">
    <reaction evidence="1">
        <text>an L-aminoacyl-L-amino acid + H2O = 2 an L-alpha-amino acid</text>
        <dbReference type="Rhea" id="RHEA:48940"/>
        <dbReference type="ChEBI" id="CHEBI:15377"/>
        <dbReference type="ChEBI" id="CHEBI:59869"/>
        <dbReference type="ChEBI" id="CHEBI:77460"/>
        <dbReference type="EC" id="3.4.13.19"/>
    </reaction>
</comment>
<evidence type="ECO:0000256" key="6">
    <source>
        <dbReference type="RuleBase" id="RU364089"/>
    </source>
</evidence>
<reference evidence="8" key="1">
    <citation type="submission" date="2023-06" db="EMBL/GenBank/DDBJ databases">
        <title>Identification and characterization of horizontal gene transfer across gut microbiota members of farm animals based on homology search.</title>
        <authorList>
            <person name="Zeman M."/>
            <person name="Kubasova T."/>
            <person name="Jahodarova E."/>
            <person name="Nykrynova M."/>
            <person name="Rychlik I."/>
        </authorList>
    </citation>
    <scope>NUCLEOTIDE SEQUENCE [LARGE SCALE GENOMIC DNA]</scope>
    <source>
        <strain evidence="8">105_WCHN</strain>
    </source>
</reference>
<accession>A0ABT7VP36</accession>
<evidence type="ECO:0000256" key="5">
    <source>
        <dbReference type="ARBA" id="ARBA00022997"/>
    </source>
</evidence>
<proteinExistence type="inferred from homology"/>
<evidence type="ECO:0000256" key="1">
    <source>
        <dbReference type="ARBA" id="ARBA00001670"/>
    </source>
</evidence>
<dbReference type="GO" id="GO:0016805">
    <property type="term" value="F:dipeptidase activity"/>
    <property type="evidence" value="ECO:0007669"/>
    <property type="project" value="UniProtKB-KW"/>
</dbReference>
<dbReference type="PANTHER" id="PTHR12994:SF17">
    <property type="entry name" value="LD30995P"/>
    <property type="match status" value="1"/>
</dbReference>
<reference evidence="7 8" key="3">
    <citation type="submission" date="2023-06" db="EMBL/GenBank/DDBJ databases">
        <authorList>
            <person name="Zeman M."/>
            <person name="Kubasova T."/>
            <person name="Jahodarova E."/>
            <person name="Nykrynova M."/>
            <person name="Rychlik I."/>
        </authorList>
    </citation>
    <scope>NUCLEOTIDE SEQUENCE [LARGE SCALE GENOMIC DNA]</scope>
    <source>
        <strain evidence="7 8">105_WCHN</strain>
    </source>
</reference>
<dbReference type="Pfam" id="PF03577">
    <property type="entry name" value="Peptidase_C69"/>
    <property type="match status" value="1"/>
</dbReference>
<evidence type="ECO:0000256" key="2">
    <source>
        <dbReference type="ARBA" id="ARBA00007225"/>
    </source>
</evidence>
<dbReference type="Proteomes" id="UP001529423">
    <property type="component" value="Unassembled WGS sequence"/>
</dbReference>
<dbReference type="Gene3D" id="3.60.60.10">
    <property type="entry name" value="Penicillin V Acylase, Chain A"/>
    <property type="match status" value="1"/>
</dbReference>
<keyword evidence="4 6" id="KW-0378">Hydrolase</keyword>
<comment type="caution">
    <text evidence="7">The sequence shown here is derived from an EMBL/GenBank/DDBJ whole genome shotgun (WGS) entry which is preliminary data.</text>
</comment>
<comment type="similarity">
    <text evidence="2 6">Belongs to the peptidase C69 family.</text>
</comment>
<reference evidence="7 8" key="2">
    <citation type="submission" date="2023-06" db="EMBL/GenBank/DDBJ databases">
        <title>Identification and characterization of horizontal gene transfer across gut microbiota members of farm animals based on homology search.</title>
        <authorList>
            <person name="Schwarzerova J."/>
            <person name="Nykrynova M."/>
            <person name="Jureckova K."/>
            <person name="Cejkova D."/>
            <person name="Rychlik I."/>
        </authorList>
    </citation>
    <scope>NUCLEOTIDE SEQUENCE [LARGE SCALE GENOMIC DNA]</scope>
    <source>
        <strain evidence="7 8">105_WCHN</strain>
    </source>
</reference>
<evidence type="ECO:0000256" key="3">
    <source>
        <dbReference type="ARBA" id="ARBA00022670"/>
    </source>
</evidence>
<keyword evidence="3 6" id="KW-0645">Protease</keyword>
<gene>
    <name evidence="7" type="ORF">QUW46_04890</name>
</gene>
<dbReference type="PANTHER" id="PTHR12994">
    <property type="entry name" value="SECERNIN"/>
    <property type="match status" value="1"/>
</dbReference>
<keyword evidence="8" id="KW-1185">Reference proteome</keyword>
<evidence type="ECO:0000256" key="4">
    <source>
        <dbReference type="ARBA" id="ARBA00022801"/>
    </source>
</evidence>
<evidence type="ECO:0000313" key="7">
    <source>
        <dbReference type="EMBL" id="MDM8333906.1"/>
    </source>
</evidence>
<dbReference type="NCBIfam" id="NF033678">
    <property type="entry name" value="C69_fam_dipept"/>
    <property type="match status" value="1"/>
</dbReference>
<dbReference type="InterPro" id="IPR047804">
    <property type="entry name" value="C69_dipept_A-like"/>
</dbReference>
<keyword evidence="5 6" id="KW-0224">Dipeptidase</keyword>
<dbReference type="InterPro" id="IPR005322">
    <property type="entry name" value="Peptidase_C69"/>
</dbReference>
<evidence type="ECO:0000313" key="8">
    <source>
        <dbReference type="Proteomes" id="UP001529423"/>
    </source>
</evidence>
<protein>
    <recommendedName>
        <fullName evidence="6">Dipeptidase</fullName>
        <ecNumber evidence="6">3.4.-.-</ecNumber>
    </recommendedName>
</protein>